<dbReference type="InterPro" id="IPR036390">
    <property type="entry name" value="WH_DNA-bd_sf"/>
</dbReference>
<dbReference type="GO" id="GO:0003677">
    <property type="term" value="F:DNA binding"/>
    <property type="evidence" value="ECO:0007669"/>
    <property type="project" value="UniProtKB-KW"/>
</dbReference>
<dbReference type="GO" id="GO:0003700">
    <property type="term" value="F:DNA-binding transcription factor activity"/>
    <property type="evidence" value="ECO:0007669"/>
    <property type="project" value="InterPro"/>
</dbReference>
<keyword evidence="3" id="KW-0238">DNA-binding</keyword>
<dbReference type="Pfam" id="PF00126">
    <property type="entry name" value="HTH_1"/>
    <property type="match status" value="1"/>
</dbReference>
<dbReference type="Gene3D" id="3.40.190.10">
    <property type="entry name" value="Periplasmic binding protein-like II"/>
    <property type="match status" value="2"/>
</dbReference>
<evidence type="ECO:0000256" key="2">
    <source>
        <dbReference type="ARBA" id="ARBA00023015"/>
    </source>
</evidence>
<dbReference type="PANTHER" id="PTHR30346">
    <property type="entry name" value="TRANSCRIPTIONAL DUAL REGULATOR HCAR-RELATED"/>
    <property type="match status" value="1"/>
</dbReference>
<dbReference type="PROSITE" id="PS50931">
    <property type="entry name" value="HTH_LYSR"/>
    <property type="match status" value="1"/>
</dbReference>
<keyword evidence="4" id="KW-0010">Activator</keyword>
<dbReference type="Gene3D" id="1.10.10.10">
    <property type="entry name" value="Winged helix-like DNA-binding domain superfamily/Winged helix DNA-binding domain"/>
    <property type="match status" value="1"/>
</dbReference>
<protein>
    <submittedName>
        <fullName evidence="6">Probable transcriptional regulator, LysR family</fullName>
    </submittedName>
</protein>
<dbReference type="InterPro" id="IPR036388">
    <property type="entry name" value="WH-like_DNA-bd_sf"/>
</dbReference>
<gene>
    <name evidence="6" type="primary">gltC_3</name>
    <name evidence="6" type="ORF">ERS075579_03596</name>
</gene>
<reference evidence="6 7" key="1">
    <citation type="submission" date="2015-03" db="EMBL/GenBank/DDBJ databases">
        <authorList>
            <person name="Murphy D."/>
        </authorList>
    </citation>
    <scope>NUCLEOTIDE SEQUENCE [LARGE SCALE GENOMIC DNA]</scope>
    <source>
        <strain evidence="6 7">PAP088</strain>
    </source>
</reference>
<dbReference type="InterPro" id="IPR005119">
    <property type="entry name" value="LysR_subst-bd"/>
</dbReference>
<accession>A0A0U1B7U2</accession>
<dbReference type="EMBL" id="CSWP01000007">
    <property type="protein sequence ID" value="CPV63506.1"/>
    <property type="molecule type" value="Genomic_DNA"/>
</dbReference>
<dbReference type="InterPro" id="IPR000847">
    <property type="entry name" value="LysR_HTH_N"/>
</dbReference>
<organism evidence="6 7">
    <name type="scientific">Mycobacteroides abscessus</name>
    <dbReference type="NCBI Taxonomy" id="36809"/>
    <lineage>
        <taxon>Bacteria</taxon>
        <taxon>Bacillati</taxon>
        <taxon>Actinomycetota</taxon>
        <taxon>Actinomycetes</taxon>
        <taxon>Mycobacteriales</taxon>
        <taxon>Mycobacteriaceae</taxon>
        <taxon>Mycobacteroides</taxon>
    </lineage>
</organism>
<name>A0A0U1B7U2_9MYCO</name>
<dbReference type="AlphaFoldDB" id="A0A0U1B7U2"/>
<evidence type="ECO:0000256" key="5">
    <source>
        <dbReference type="ARBA" id="ARBA00023163"/>
    </source>
</evidence>
<dbReference type="CDD" id="cd00090">
    <property type="entry name" value="HTH_ARSR"/>
    <property type="match status" value="1"/>
</dbReference>
<comment type="similarity">
    <text evidence="1">Belongs to the LysR transcriptional regulatory family.</text>
</comment>
<proteinExistence type="inferred from homology"/>
<evidence type="ECO:0000313" key="6">
    <source>
        <dbReference type="EMBL" id="CPV63506.1"/>
    </source>
</evidence>
<dbReference type="PANTHER" id="PTHR30346:SF29">
    <property type="entry name" value="LYSR SUBSTRATE-BINDING"/>
    <property type="match status" value="1"/>
</dbReference>
<dbReference type="InterPro" id="IPR011991">
    <property type="entry name" value="ArsR-like_HTH"/>
</dbReference>
<dbReference type="RefSeq" id="WP_016893354.1">
    <property type="nucleotide sequence ID" value="NZ_CSWP01000007.1"/>
</dbReference>
<keyword evidence="2" id="KW-0805">Transcription regulation</keyword>
<evidence type="ECO:0000256" key="1">
    <source>
        <dbReference type="ARBA" id="ARBA00009437"/>
    </source>
</evidence>
<evidence type="ECO:0000313" key="7">
    <source>
        <dbReference type="Proteomes" id="UP000045782"/>
    </source>
</evidence>
<sequence>MDVRRLRILREFADRGTVGEVADAMSLTPSAVSQQLKVLTREAGVPLLRQDGRGIALTEAGHALVLRADEVIAAVDRADEEMVAYREGTQPVVRVASFPSGAGVLLPRVVAAVEEAVDIRPSDEDVTYGEAPGLLTEYDLVITHRDERAAALRSPRVWSTTLLREPIDLLVHRDHPLAARDSVTPAELADETWISVPEGFPVDDVLVSLGVSAGIIPRVRFRFKDFQIVEDMVAHGHGVALMPRYASRSPRVARVVIREVRAARLYEVLARPGAQHRPAIAATIQGLRDAAAVLESR</sequence>
<dbReference type="GO" id="GO:0032993">
    <property type="term" value="C:protein-DNA complex"/>
    <property type="evidence" value="ECO:0007669"/>
    <property type="project" value="TreeGrafter"/>
</dbReference>
<dbReference type="SUPFAM" id="SSF46785">
    <property type="entry name" value="Winged helix' DNA-binding domain"/>
    <property type="match status" value="1"/>
</dbReference>
<evidence type="ECO:0000256" key="3">
    <source>
        <dbReference type="ARBA" id="ARBA00023125"/>
    </source>
</evidence>
<keyword evidence="5" id="KW-0804">Transcription</keyword>
<dbReference type="Proteomes" id="UP000045782">
    <property type="component" value="Unassembled WGS sequence"/>
</dbReference>
<dbReference type="Pfam" id="PF03466">
    <property type="entry name" value="LysR_substrate"/>
    <property type="match status" value="1"/>
</dbReference>
<evidence type="ECO:0000256" key="4">
    <source>
        <dbReference type="ARBA" id="ARBA00023159"/>
    </source>
</evidence>
<dbReference type="SUPFAM" id="SSF53850">
    <property type="entry name" value="Periplasmic binding protein-like II"/>
    <property type="match status" value="1"/>
</dbReference>